<evidence type="ECO:0000256" key="6">
    <source>
        <dbReference type="ARBA" id="ARBA00022729"/>
    </source>
</evidence>
<comment type="subcellular location">
    <subcellularLocation>
        <location evidence="1">Periplasm</location>
    </subcellularLocation>
</comment>
<keyword evidence="7" id="KW-0574">Periplasm</keyword>
<dbReference type="InterPro" id="IPR018323">
    <property type="entry name" value="OM_lipoprot_carrier_LolA_Pbac"/>
</dbReference>
<comment type="subunit">
    <text evidence="3">Monomer.</text>
</comment>
<evidence type="ECO:0000256" key="9">
    <source>
        <dbReference type="ARBA" id="ARBA00023186"/>
    </source>
</evidence>
<evidence type="ECO:0000256" key="3">
    <source>
        <dbReference type="ARBA" id="ARBA00011245"/>
    </source>
</evidence>
<evidence type="ECO:0000313" key="11">
    <source>
        <dbReference type="Proteomes" id="UP000779809"/>
    </source>
</evidence>
<keyword evidence="8" id="KW-0653">Protein transport</keyword>
<dbReference type="AlphaFoldDB" id="A0A932A6R5"/>
<dbReference type="CDD" id="cd16325">
    <property type="entry name" value="LolA"/>
    <property type="match status" value="1"/>
</dbReference>
<dbReference type="PANTHER" id="PTHR35869:SF1">
    <property type="entry name" value="OUTER-MEMBRANE LIPOPROTEIN CARRIER PROTEIN"/>
    <property type="match status" value="1"/>
</dbReference>
<dbReference type="InterPro" id="IPR004564">
    <property type="entry name" value="OM_lipoprot_carrier_LolA-like"/>
</dbReference>
<keyword evidence="10" id="KW-0449">Lipoprotein</keyword>
<comment type="similarity">
    <text evidence="2">Belongs to the LolA family.</text>
</comment>
<protein>
    <recommendedName>
        <fullName evidence="4">Outer-membrane lipoprotein carrier protein</fullName>
    </recommendedName>
</protein>
<dbReference type="InterPro" id="IPR029046">
    <property type="entry name" value="LolA/LolB/LppX"/>
</dbReference>
<evidence type="ECO:0000256" key="8">
    <source>
        <dbReference type="ARBA" id="ARBA00022927"/>
    </source>
</evidence>
<keyword evidence="5" id="KW-0813">Transport</keyword>
<dbReference type="EMBL" id="JACPNR010000002">
    <property type="protein sequence ID" value="MBI2677208.1"/>
    <property type="molecule type" value="Genomic_DNA"/>
</dbReference>
<dbReference type="SUPFAM" id="SSF89392">
    <property type="entry name" value="Prokaryotic lipoproteins and lipoprotein localization factors"/>
    <property type="match status" value="1"/>
</dbReference>
<gene>
    <name evidence="10" type="primary">lolA</name>
    <name evidence="10" type="ORF">HYX28_00330</name>
</gene>
<comment type="caution">
    <text evidence="10">The sequence shown here is derived from an EMBL/GenBank/DDBJ whole genome shotgun (WGS) entry which is preliminary data.</text>
</comment>
<dbReference type="Gene3D" id="2.50.20.10">
    <property type="entry name" value="Lipoprotein localisation LolA/LolB/LppX"/>
    <property type="match status" value="1"/>
</dbReference>
<evidence type="ECO:0000256" key="4">
    <source>
        <dbReference type="ARBA" id="ARBA00014035"/>
    </source>
</evidence>
<proteinExistence type="inferred from homology"/>
<evidence type="ECO:0000313" key="10">
    <source>
        <dbReference type="EMBL" id="MBI2677208.1"/>
    </source>
</evidence>
<evidence type="ECO:0000256" key="2">
    <source>
        <dbReference type="ARBA" id="ARBA00007615"/>
    </source>
</evidence>
<dbReference type="PANTHER" id="PTHR35869">
    <property type="entry name" value="OUTER-MEMBRANE LIPOPROTEIN CARRIER PROTEIN"/>
    <property type="match status" value="1"/>
</dbReference>
<dbReference type="Proteomes" id="UP000779809">
    <property type="component" value="Unassembled WGS sequence"/>
</dbReference>
<keyword evidence="6" id="KW-0732">Signal</keyword>
<dbReference type="Pfam" id="PF03548">
    <property type="entry name" value="LolA"/>
    <property type="match status" value="1"/>
</dbReference>
<evidence type="ECO:0000256" key="5">
    <source>
        <dbReference type="ARBA" id="ARBA00022448"/>
    </source>
</evidence>
<reference evidence="10" key="1">
    <citation type="submission" date="2020-07" db="EMBL/GenBank/DDBJ databases">
        <title>Huge and variable diversity of episymbiotic CPR bacteria and DPANN archaea in groundwater ecosystems.</title>
        <authorList>
            <person name="He C.Y."/>
            <person name="Keren R."/>
            <person name="Whittaker M."/>
            <person name="Farag I.F."/>
            <person name="Doudna J."/>
            <person name="Cate J.H.D."/>
            <person name="Banfield J.F."/>
        </authorList>
    </citation>
    <scope>NUCLEOTIDE SEQUENCE</scope>
    <source>
        <strain evidence="10">NC_groundwater_580_Pr5_B-0.1um_64_19</strain>
    </source>
</reference>
<sequence>MVCLAADKSVPDIAKAVDEHYNHLQAFSADFTETYRGAGLTRSESGKLWLKKPGKMRWEYQQPREKLFVTDGSTAYFYVPGDQQARRAPVKELDDLRSPLRYLLGKTKLQKEFDGLDLAPKVAPLATGNIVLHGQPKSLAGRVNDVVLEIAPDHRIVRIIVEEVDGSTTEFRFSNIIENQPVEDARFRFTPPPGVQVIESNDVTP</sequence>
<dbReference type="NCBIfam" id="TIGR00547">
    <property type="entry name" value="lolA"/>
    <property type="match status" value="1"/>
</dbReference>
<dbReference type="GO" id="GO:0042597">
    <property type="term" value="C:periplasmic space"/>
    <property type="evidence" value="ECO:0007669"/>
    <property type="project" value="UniProtKB-SubCell"/>
</dbReference>
<dbReference type="GO" id="GO:0042953">
    <property type="term" value="P:lipoprotein transport"/>
    <property type="evidence" value="ECO:0007669"/>
    <property type="project" value="InterPro"/>
</dbReference>
<name>A0A932A6R5_9BACT</name>
<evidence type="ECO:0000256" key="1">
    <source>
        <dbReference type="ARBA" id="ARBA00004418"/>
    </source>
</evidence>
<organism evidence="10 11">
    <name type="scientific">Candidatus Korobacter versatilis</name>
    <dbReference type="NCBI Taxonomy" id="658062"/>
    <lineage>
        <taxon>Bacteria</taxon>
        <taxon>Pseudomonadati</taxon>
        <taxon>Acidobacteriota</taxon>
        <taxon>Terriglobia</taxon>
        <taxon>Terriglobales</taxon>
        <taxon>Candidatus Korobacteraceae</taxon>
        <taxon>Candidatus Korobacter</taxon>
    </lineage>
</organism>
<accession>A0A932A6R5</accession>
<keyword evidence="9" id="KW-0143">Chaperone</keyword>
<evidence type="ECO:0000256" key="7">
    <source>
        <dbReference type="ARBA" id="ARBA00022764"/>
    </source>
</evidence>